<organism evidence="3 4">
    <name type="scientific">Monosporascus cannonballus</name>
    <dbReference type="NCBI Taxonomy" id="155416"/>
    <lineage>
        <taxon>Eukaryota</taxon>
        <taxon>Fungi</taxon>
        <taxon>Dikarya</taxon>
        <taxon>Ascomycota</taxon>
        <taxon>Pezizomycotina</taxon>
        <taxon>Sordariomycetes</taxon>
        <taxon>Xylariomycetidae</taxon>
        <taxon>Xylariales</taxon>
        <taxon>Xylariales incertae sedis</taxon>
        <taxon>Monosporascus</taxon>
    </lineage>
</organism>
<protein>
    <submittedName>
        <fullName evidence="3">Uncharacterized protein</fullName>
    </submittedName>
</protein>
<evidence type="ECO:0000313" key="3">
    <source>
        <dbReference type="EMBL" id="RYO75364.1"/>
    </source>
</evidence>
<feature type="chain" id="PRO_5046720577" evidence="2">
    <location>
        <begin position="19"/>
        <end position="96"/>
    </location>
</feature>
<reference evidence="3 4" key="1">
    <citation type="submission" date="2018-06" db="EMBL/GenBank/DDBJ databases">
        <title>Complete Genomes of Monosporascus.</title>
        <authorList>
            <person name="Robinson A.J."/>
            <person name="Natvig D.O."/>
        </authorList>
    </citation>
    <scope>NUCLEOTIDE SEQUENCE [LARGE SCALE GENOMIC DNA]</scope>
    <source>
        <strain evidence="3 4">CBS 609.92</strain>
    </source>
</reference>
<keyword evidence="4" id="KW-1185">Reference proteome</keyword>
<name>A0ABY0GRN1_9PEZI</name>
<gene>
    <name evidence="3" type="ORF">DL762_010035</name>
</gene>
<proteinExistence type="predicted"/>
<dbReference type="Proteomes" id="UP000294003">
    <property type="component" value="Unassembled WGS sequence"/>
</dbReference>
<evidence type="ECO:0000313" key="4">
    <source>
        <dbReference type="Proteomes" id="UP000294003"/>
    </source>
</evidence>
<comment type="caution">
    <text evidence="3">The sequence shown here is derived from an EMBL/GenBank/DDBJ whole genome shotgun (WGS) entry which is preliminary data.</text>
</comment>
<feature type="signal peptide" evidence="2">
    <location>
        <begin position="1"/>
        <end position="18"/>
    </location>
</feature>
<feature type="region of interest" description="Disordered" evidence="1">
    <location>
        <begin position="26"/>
        <end position="50"/>
    </location>
</feature>
<accession>A0ABY0GRN1</accession>
<sequence>MRLAFLLLLEALVLVASAARSDLRSIASQTGEDGTNAALRRLSPTSTARSAATEVLHRRDCMMDPDTCGFGSVQHKLARYFPTPVVESSGTGGKED</sequence>
<dbReference type="EMBL" id="QJNS01000704">
    <property type="protein sequence ID" value="RYO75364.1"/>
    <property type="molecule type" value="Genomic_DNA"/>
</dbReference>
<keyword evidence="2" id="KW-0732">Signal</keyword>
<evidence type="ECO:0000256" key="1">
    <source>
        <dbReference type="SAM" id="MobiDB-lite"/>
    </source>
</evidence>
<evidence type="ECO:0000256" key="2">
    <source>
        <dbReference type="SAM" id="SignalP"/>
    </source>
</evidence>